<evidence type="ECO:0000256" key="4">
    <source>
        <dbReference type="ARBA" id="ARBA00023315"/>
    </source>
</evidence>
<dbReference type="AlphaFoldDB" id="A0A369VQA9"/>
<dbReference type="RefSeq" id="WP_114689040.1">
    <property type="nucleotide sequence ID" value="NZ_QQNB01000006.1"/>
</dbReference>
<comment type="caution">
    <text evidence="7">The sequence shown here is derived from an EMBL/GenBank/DDBJ whole genome shotgun (WGS) entry which is preliminary data.</text>
</comment>
<dbReference type="SUPFAM" id="SSF55729">
    <property type="entry name" value="Acyl-CoA N-acyltransferases (Nat)"/>
    <property type="match status" value="1"/>
</dbReference>
<keyword evidence="1" id="KW-0678">Repressor</keyword>
<comment type="catalytic activity">
    <reaction evidence="5">
        <text>glycyl-tRNA(Gly) + acetyl-CoA = N-acetylglycyl-tRNA(Gly) + CoA + H(+)</text>
        <dbReference type="Rhea" id="RHEA:81867"/>
        <dbReference type="Rhea" id="RHEA-COMP:9683"/>
        <dbReference type="Rhea" id="RHEA-COMP:19766"/>
        <dbReference type="ChEBI" id="CHEBI:15378"/>
        <dbReference type="ChEBI" id="CHEBI:57287"/>
        <dbReference type="ChEBI" id="CHEBI:57288"/>
        <dbReference type="ChEBI" id="CHEBI:78522"/>
        <dbReference type="ChEBI" id="CHEBI:232036"/>
    </reaction>
</comment>
<evidence type="ECO:0000256" key="2">
    <source>
        <dbReference type="ARBA" id="ARBA00022649"/>
    </source>
</evidence>
<keyword evidence="3 7" id="KW-0808">Transferase</keyword>
<evidence type="ECO:0000256" key="1">
    <source>
        <dbReference type="ARBA" id="ARBA00022491"/>
    </source>
</evidence>
<organism evidence="7 8">
    <name type="scientific">Sphingomonas aracearum</name>
    <dbReference type="NCBI Taxonomy" id="2283317"/>
    <lineage>
        <taxon>Bacteria</taxon>
        <taxon>Pseudomonadati</taxon>
        <taxon>Pseudomonadota</taxon>
        <taxon>Alphaproteobacteria</taxon>
        <taxon>Sphingomonadales</taxon>
        <taxon>Sphingomonadaceae</taxon>
        <taxon>Sphingomonas</taxon>
    </lineage>
</organism>
<evidence type="ECO:0000256" key="3">
    <source>
        <dbReference type="ARBA" id="ARBA00022679"/>
    </source>
</evidence>
<evidence type="ECO:0000313" key="7">
    <source>
        <dbReference type="EMBL" id="RDE04193.1"/>
    </source>
</evidence>
<dbReference type="Proteomes" id="UP000253918">
    <property type="component" value="Unassembled WGS sequence"/>
</dbReference>
<dbReference type="Pfam" id="PF00583">
    <property type="entry name" value="Acetyltransf_1"/>
    <property type="match status" value="1"/>
</dbReference>
<protein>
    <submittedName>
        <fullName evidence="7">GNAT family N-acetyltransferase</fullName>
    </submittedName>
</protein>
<evidence type="ECO:0000259" key="6">
    <source>
        <dbReference type="Pfam" id="PF00583"/>
    </source>
</evidence>
<dbReference type="PANTHER" id="PTHR36449:SF1">
    <property type="entry name" value="ACETYLTRANSFERASE"/>
    <property type="match status" value="1"/>
</dbReference>
<keyword evidence="8" id="KW-1185">Reference proteome</keyword>
<reference evidence="7 8" key="1">
    <citation type="submission" date="2018-07" db="EMBL/GenBank/DDBJ databases">
        <title>a novel species of Sphingomonas isolated from the rhizosphere soil of Araceae plant.</title>
        <authorList>
            <person name="Zhiyong W."/>
            <person name="Qinglan Z."/>
            <person name="Zhiwei F."/>
            <person name="Ding X."/>
            <person name="Gejiao W."/>
            <person name="Shixue Z."/>
        </authorList>
    </citation>
    <scope>NUCLEOTIDE SEQUENCE [LARGE SCALE GENOMIC DNA]</scope>
    <source>
        <strain evidence="7 8">WZY 27</strain>
    </source>
</reference>
<keyword evidence="4" id="KW-0012">Acyltransferase</keyword>
<dbReference type="InterPro" id="IPR016181">
    <property type="entry name" value="Acyl_CoA_acyltransferase"/>
</dbReference>
<name>A0A369VQA9_9SPHN</name>
<keyword evidence="2" id="KW-1277">Toxin-antitoxin system</keyword>
<dbReference type="PANTHER" id="PTHR36449">
    <property type="entry name" value="ACETYLTRANSFERASE-RELATED"/>
    <property type="match status" value="1"/>
</dbReference>
<accession>A0A369VQA9</accession>
<dbReference type="OrthoDB" id="9793394at2"/>
<sequence length="184" mass="19959">MTATEDANLFTIEPIDPARHDRAAFSCGITQVDNFFRRTANKLAKADNVRTFVMVGAEGELIGFYATNAHAIDYTELPDRFARNHPAHGSIPAAYISMIGVDSRFQGQGYGGDLLVDCLKRLALAAEALGIAVVMLDVFDCGDAEKVAKRIALYTGYGFEPLPSNGLRLFLPIATVRTLMQADA</sequence>
<dbReference type="Gene3D" id="3.40.630.30">
    <property type="match status" value="1"/>
</dbReference>
<proteinExistence type="predicted"/>
<dbReference type="EMBL" id="QQNB01000006">
    <property type="protein sequence ID" value="RDE04193.1"/>
    <property type="molecule type" value="Genomic_DNA"/>
</dbReference>
<evidence type="ECO:0000313" key="8">
    <source>
        <dbReference type="Proteomes" id="UP000253918"/>
    </source>
</evidence>
<evidence type="ECO:0000256" key="5">
    <source>
        <dbReference type="ARBA" id="ARBA00049880"/>
    </source>
</evidence>
<dbReference type="GO" id="GO:0016747">
    <property type="term" value="F:acyltransferase activity, transferring groups other than amino-acyl groups"/>
    <property type="evidence" value="ECO:0007669"/>
    <property type="project" value="InterPro"/>
</dbReference>
<feature type="domain" description="N-acetyltransferase" evidence="6">
    <location>
        <begin position="44"/>
        <end position="141"/>
    </location>
</feature>
<gene>
    <name evidence="7" type="ORF">DVW87_17410</name>
</gene>
<dbReference type="CDD" id="cd04301">
    <property type="entry name" value="NAT_SF"/>
    <property type="match status" value="1"/>
</dbReference>
<dbReference type="InterPro" id="IPR000182">
    <property type="entry name" value="GNAT_dom"/>
</dbReference>